<feature type="coiled-coil region" evidence="1">
    <location>
        <begin position="328"/>
        <end position="355"/>
    </location>
</feature>
<keyword evidence="2" id="KW-0812">Transmembrane</keyword>
<evidence type="ECO:0000259" key="3">
    <source>
        <dbReference type="SMART" id="SM01358"/>
    </source>
</evidence>
<organism evidence="4 5">
    <name type="scientific">Alteromonas stellipolaris</name>
    <dbReference type="NCBI Taxonomy" id="233316"/>
    <lineage>
        <taxon>Bacteria</taxon>
        <taxon>Pseudomonadati</taxon>
        <taxon>Pseudomonadota</taxon>
        <taxon>Gammaproteobacteria</taxon>
        <taxon>Alteromonadales</taxon>
        <taxon>Alteromonadaceae</taxon>
        <taxon>Alteromonas/Salinimonas group</taxon>
        <taxon>Alteromonas</taxon>
    </lineage>
</organism>
<gene>
    <name evidence="4" type="ORF">AVL57_18390</name>
</gene>
<reference evidence="4 5" key="1">
    <citation type="submission" date="2015-12" db="EMBL/GenBank/DDBJ databases">
        <title>Intraspecies pangenome expansion in the marine bacterium Alteromonas.</title>
        <authorList>
            <person name="Lopez-Perez M."/>
            <person name="Rodriguez-Valera F."/>
        </authorList>
    </citation>
    <scope>NUCLEOTIDE SEQUENCE [LARGE SCALE GENOMIC DNA]</scope>
    <source>
        <strain evidence="4 5">LMG 21861</strain>
    </source>
</reference>
<accession>A0ABM5YMF6</accession>
<dbReference type="InterPro" id="IPR032255">
    <property type="entry name" value="HBM"/>
</dbReference>
<feature type="domain" description="HBM" evidence="3">
    <location>
        <begin position="29"/>
        <end position="262"/>
    </location>
</feature>
<feature type="transmembrane region" description="Helical" evidence="2">
    <location>
        <begin position="12"/>
        <end position="31"/>
    </location>
</feature>
<feature type="transmembrane region" description="Helical" evidence="2">
    <location>
        <begin position="266"/>
        <end position="284"/>
    </location>
</feature>
<evidence type="ECO:0000313" key="4">
    <source>
        <dbReference type="EMBL" id="AMJ75756.1"/>
    </source>
</evidence>
<evidence type="ECO:0000256" key="2">
    <source>
        <dbReference type="SAM" id="Phobius"/>
    </source>
</evidence>
<evidence type="ECO:0000256" key="1">
    <source>
        <dbReference type="SAM" id="Coils"/>
    </source>
</evidence>
<keyword evidence="2" id="KW-0472">Membrane</keyword>
<keyword evidence="2" id="KW-1133">Transmembrane helix</keyword>
<dbReference type="RefSeq" id="WP_057789238.1">
    <property type="nucleotide sequence ID" value="NZ_JAGDZG010000012.1"/>
</dbReference>
<proteinExistence type="predicted"/>
<keyword evidence="1" id="KW-0175">Coiled coil</keyword>
<protein>
    <submittedName>
        <fullName evidence="4">Chemotaxis protein</fullName>
    </submittedName>
</protein>
<dbReference type="SMART" id="SM01358">
    <property type="entry name" value="HBM"/>
    <property type="match status" value="1"/>
</dbReference>
<name>A0ABM5YMF6_9ALTE</name>
<sequence>MKFDSIKSRLVLMTLICVVGMGMLVVSQHYFTQRLIELNQQRNLLLRMGQDLLQMRRHEKDFLMRHQHEYFQLFIERSESFSTRLNLLTPLISDYDMPTSQLGNLAEGVHKYQQLFQQVVTLQTEIGLTPASGLLERMIETEGALLSQSYFDVGSSALIQLDGARLAIRDFQLTHNNYYATLAVQNIERLAQARSTVKSEQVDELLNVYKEAVGALAIAHQTLGLTHNEGLVGRFRRQAHSVEQQLMLIDQALQPIIENQEQKVKIYSISIAVLTSVLLILILVKSFATFHRAFSNFVMFFYRCKRQYQRMDPRKLGFAEFKSLAELANEMVESRQAIEERLAVVEAELAQKQRKPETS</sequence>
<keyword evidence="5" id="KW-1185">Reference proteome</keyword>
<dbReference type="Proteomes" id="UP000056750">
    <property type="component" value="Chromosome"/>
</dbReference>
<dbReference type="EMBL" id="CP013926">
    <property type="protein sequence ID" value="AMJ75756.1"/>
    <property type="molecule type" value="Genomic_DNA"/>
</dbReference>
<evidence type="ECO:0000313" key="5">
    <source>
        <dbReference type="Proteomes" id="UP000056750"/>
    </source>
</evidence>